<feature type="transmembrane region" description="Helical" evidence="1">
    <location>
        <begin position="12"/>
        <end position="28"/>
    </location>
</feature>
<evidence type="ECO:0000256" key="1">
    <source>
        <dbReference type="SAM" id="Phobius"/>
    </source>
</evidence>
<name>A0AA91FWC5_9BACT</name>
<dbReference type="AlphaFoldDB" id="A0AA91FWC5"/>
<proteinExistence type="predicted"/>
<keyword evidence="3" id="KW-1185">Reference proteome</keyword>
<accession>A0AA91FWC5</accession>
<evidence type="ECO:0000313" key="3">
    <source>
        <dbReference type="Proteomes" id="UP000094873"/>
    </source>
</evidence>
<reference evidence="2 3" key="1">
    <citation type="submission" date="2016-05" db="EMBL/GenBank/DDBJ databases">
        <authorList>
            <person name="Caceres A."/>
            <person name="Munoz I."/>
            <person name="Iraola G."/>
            <person name="Diaz-Viraque F."/>
            <person name="Greif G."/>
            <person name="Collado L."/>
        </authorList>
    </citation>
    <scope>NUCLEOTIDE SEQUENCE [LARGE SCALE GENOMIC DNA]</scope>
    <source>
        <strain evidence="2 3">WBE38</strain>
    </source>
</reference>
<comment type="caution">
    <text evidence="2">The sequence shown here is derived from an EMBL/GenBank/DDBJ whole genome shotgun (WGS) entry which is preliminary data.</text>
</comment>
<keyword evidence="1" id="KW-0472">Membrane</keyword>
<gene>
    <name evidence="2" type="ORF">A7X81_06070</name>
</gene>
<dbReference type="RefSeq" id="WP_066008134.1">
    <property type="nucleotide sequence ID" value="NZ_LXSU01000096.1"/>
</dbReference>
<organism evidence="2 3">
    <name type="scientific">Campylobacter ornithocola</name>
    <dbReference type="NCBI Taxonomy" id="1848766"/>
    <lineage>
        <taxon>Bacteria</taxon>
        <taxon>Pseudomonadati</taxon>
        <taxon>Campylobacterota</taxon>
        <taxon>Epsilonproteobacteria</taxon>
        <taxon>Campylobacterales</taxon>
        <taxon>Campylobacteraceae</taxon>
        <taxon>Campylobacter</taxon>
    </lineage>
</organism>
<dbReference type="EMBL" id="LXSU01000096">
    <property type="protein sequence ID" value="OCX42880.1"/>
    <property type="molecule type" value="Genomic_DNA"/>
</dbReference>
<dbReference type="Proteomes" id="UP000094873">
    <property type="component" value="Unassembled WGS sequence"/>
</dbReference>
<evidence type="ECO:0000313" key="2">
    <source>
        <dbReference type="EMBL" id="OCX42880.1"/>
    </source>
</evidence>
<protein>
    <submittedName>
        <fullName evidence="2">Uncharacterized protein</fullName>
    </submittedName>
</protein>
<keyword evidence="1" id="KW-1133">Transmembrane helix</keyword>
<keyword evidence="1" id="KW-0812">Transmembrane</keyword>
<sequence>MEFINTLNDYKWLVFALLLGAGLFVYSVKEEAKRKRQEWEAIRCEEVSRISDGVSNGIIRIFNDENFIQALKNGVCIKITINVDGSQNIIIAGDNNQIQRI</sequence>